<protein>
    <submittedName>
        <fullName evidence="1">Uncharacterized protein</fullName>
    </submittedName>
</protein>
<proteinExistence type="predicted"/>
<organism evidence="1">
    <name type="scientific">uncultured archaeon W4-93a</name>
    <dbReference type="NCBI Taxonomy" id="1131007"/>
    <lineage>
        <taxon>Archaea</taxon>
        <taxon>environmental samples</taxon>
    </lineage>
</organism>
<dbReference type="EMBL" id="JQ085821">
    <property type="protein sequence ID" value="AFD03285.1"/>
    <property type="molecule type" value="Genomic_DNA"/>
</dbReference>
<name>H9BWW3_9ARCH</name>
<dbReference type="AlphaFoldDB" id="H9BWW3"/>
<sequence length="234" mass="27098">MGKEKYETKTMVLKKQIDEDAARKIVETKKTTVFQKFLRKPKPDEIHIHSLELYYEAIWLISGKHTADYFRKATHSISVDYNVGEIILGEGIFKIKKKSSIAKAIAKKSKNKVELPLEEHIFIDEEGEMVFDHHGTEIRFPFKINSKTIENFPNQVLKDPRVHVRESELTHAAIIKKLDSKLKESLDSNVRNLHDELVIKKIIEVYVPIFEARLVGPEKKAGIMRIDAVRKKIL</sequence>
<accession>H9BWW3</accession>
<reference evidence="1" key="1">
    <citation type="submission" date="2011-11" db="EMBL/GenBank/DDBJ databases">
        <title>Construction and analysis of a metagenome of deep-sea sediment.</title>
        <authorList>
            <person name="Huo Y.-Y."/>
            <person name="Cheng H."/>
            <person name="Wu M."/>
        </authorList>
    </citation>
    <scope>NUCLEOTIDE SEQUENCE</scope>
</reference>
<evidence type="ECO:0000313" key="1">
    <source>
        <dbReference type="EMBL" id="AFD03285.1"/>
    </source>
</evidence>